<sequence>MYNLQHLGWYGFQELCNSIAREILGQTAMSYLPSNDGGRDGSYYGKWKKKDNDSVKGNFVIQCKFTSKQNYNLKFSDLSEELPKAGVLVNKGMCDIYLIMTNAGISGRVAEKIQTEFKLVGIKHVFVFGNDWISTQIKENSRLRRMVPRVYGLGDLTQILDARVYSQGVALLEYLKEDLAKVVITTAYDRAAKAIEEHNFVLLIGEPAAGKTTIASLLAMGALDQWKAMTMKLDTAEQVIKHWNPEEPGQFFWIDDAFGVTQYESTLSGRWNHAMPLIKTMLHKGAKIVMTSRDYIYNAARKDLKEGAFPLLNESQVVIDVHNLTLNEKRQMLYNHIKMGRQPQKFRTIIKKHLEQIATHERFIPEIARRIADPFFTKNLEIKDYALNEFVHKQESFLLDILNDLDKDSQAALALIYMNSEKLKSPLLLNEIELNAISRLGSSLSGCIDALEAMKGNMVQSIISEDEMFWKYKHPTIGDAYAKFIVSSSDMLVIYLYGSSVDMLLGQITCGNVSLEKAVIVPKNLFPIILEKLKAYRATNQYKTDYLSEWGAKRNLHTFLSRRCSTSFLKMYVEENPNILHQISHPSVNLDYSPEVRLAHVLFTSGLFPENLRKEFIDIVSSYAIEGHTLYALISDEIKEMFKDDEFEELLQKIRIELIPKISTLKETYKSNYQQDEDAEYHMSSLKEDLEIIEQEFSEDPQIVFAVNKELVEIEDWIAQNTSEKEMIKREKLSTKSDENEDKERSIFDDIDK</sequence>
<comment type="caution">
    <text evidence="3">The sequence shown here is derived from an EMBL/GenBank/DDBJ whole genome shotgun (WGS) entry which is preliminary data.</text>
</comment>
<dbReference type="Proteomes" id="UP001269081">
    <property type="component" value="Unassembled WGS sequence"/>
</dbReference>
<dbReference type="RefSeq" id="WP_310280472.1">
    <property type="nucleotide sequence ID" value="NZ_JAVDWQ010000005.1"/>
</dbReference>
<keyword evidence="4" id="KW-1185">Reference proteome</keyword>
<evidence type="ECO:0000256" key="1">
    <source>
        <dbReference type="SAM" id="MobiDB-lite"/>
    </source>
</evidence>
<name>A0ABU1Y740_9FLAO</name>
<reference evidence="3 4" key="1">
    <citation type="submission" date="2023-07" db="EMBL/GenBank/DDBJ databases">
        <title>Sorghum-associated microbial communities from plants grown in Nebraska, USA.</title>
        <authorList>
            <person name="Schachtman D."/>
        </authorList>
    </citation>
    <scope>NUCLEOTIDE SEQUENCE [LARGE SCALE GENOMIC DNA]</scope>
    <source>
        <strain evidence="3 4">4129</strain>
    </source>
</reference>
<dbReference type="GO" id="GO:0005524">
    <property type="term" value="F:ATP binding"/>
    <property type="evidence" value="ECO:0007669"/>
    <property type="project" value="UniProtKB-KW"/>
</dbReference>
<feature type="region of interest" description="Disordered" evidence="1">
    <location>
        <begin position="728"/>
        <end position="753"/>
    </location>
</feature>
<protein>
    <submittedName>
        <fullName evidence="3">Energy-coupling factor transporter ATP-binding protein EcfA2</fullName>
    </submittedName>
</protein>
<dbReference type="InterPro" id="IPR027417">
    <property type="entry name" value="P-loop_NTPase"/>
</dbReference>
<gene>
    <name evidence="3" type="ORF">J2W48_001837</name>
</gene>
<proteinExistence type="predicted"/>
<evidence type="ECO:0000259" key="2">
    <source>
        <dbReference type="Pfam" id="PF20720"/>
    </source>
</evidence>
<keyword evidence="3" id="KW-0547">Nucleotide-binding</keyword>
<dbReference type="EMBL" id="JAVDWQ010000005">
    <property type="protein sequence ID" value="MDR7209898.1"/>
    <property type="molecule type" value="Genomic_DNA"/>
</dbReference>
<dbReference type="InterPro" id="IPR049050">
    <property type="entry name" value="nSTAND3"/>
</dbReference>
<keyword evidence="3" id="KW-0067">ATP-binding</keyword>
<feature type="domain" description="Novel STAND NTPase 3" evidence="2">
    <location>
        <begin position="183"/>
        <end position="338"/>
    </location>
</feature>
<dbReference type="Pfam" id="PF20720">
    <property type="entry name" value="nSTAND3"/>
    <property type="match status" value="1"/>
</dbReference>
<evidence type="ECO:0000313" key="4">
    <source>
        <dbReference type="Proteomes" id="UP001269081"/>
    </source>
</evidence>
<evidence type="ECO:0000313" key="3">
    <source>
        <dbReference type="EMBL" id="MDR7209898.1"/>
    </source>
</evidence>
<organism evidence="3 4">
    <name type="scientific">Flavobacterium piscis</name>
    <dbReference type="NCBI Taxonomy" id="1114874"/>
    <lineage>
        <taxon>Bacteria</taxon>
        <taxon>Pseudomonadati</taxon>
        <taxon>Bacteroidota</taxon>
        <taxon>Flavobacteriia</taxon>
        <taxon>Flavobacteriales</taxon>
        <taxon>Flavobacteriaceae</taxon>
        <taxon>Flavobacterium</taxon>
    </lineage>
</organism>
<accession>A0ABU1Y740</accession>
<dbReference type="SUPFAM" id="SSF52540">
    <property type="entry name" value="P-loop containing nucleoside triphosphate hydrolases"/>
    <property type="match status" value="1"/>
</dbReference>